<evidence type="ECO:0000313" key="1">
    <source>
        <dbReference type="EMBL" id="GAI54540.1"/>
    </source>
</evidence>
<proteinExistence type="predicted"/>
<feature type="non-terminal residue" evidence="1">
    <location>
        <position position="1"/>
    </location>
</feature>
<reference evidence="1" key="1">
    <citation type="journal article" date="2014" name="Front. Microbiol.">
        <title>High frequency of phylogenetically diverse reductive dehalogenase-homologous genes in deep subseafloor sedimentary metagenomes.</title>
        <authorList>
            <person name="Kawai M."/>
            <person name="Futagami T."/>
            <person name="Toyoda A."/>
            <person name="Takaki Y."/>
            <person name="Nishi S."/>
            <person name="Hori S."/>
            <person name="Arai W."/>
            <person name="Tsubouchi T."/>
            <person name="Morono Y."/>
            <person name="Uchiyama I."/>
            <person name="Ito T."/>
            <person name="Fujiyama A."/>
            <person name="Inagaki F."/>
            <person name="Takami H."/>
        </authorList>
    </citation>
    <scope>NUCLEOTIDE SEQUENCE</scope>
    <source>
        <strain evidence="1">Expedition CK06-06</strain>
    </source>
</reference>
<name>X1QUH4_9ZZZZ</name>
<dbReference type="AlphaFoldDB" id="X1QUH4"/>
<dbReference type="EMBL" id="BARV01039152">
    <property type="protein sequence ID" value="GAI54540.1"/>
    <property type="molecule type" value="Genomic_DNA"/>
</dbReference>
<comment type="caution">
    <text evidence="1">The sequence shown here is derived from an EMBL/GenBank/DDBJ whole genome shotgun (WGS) entry which is preliminary data.</text>
</comment>
<gene>
    <name evidence="1" type="ORF">S06H3_60094</name>
</gene>
<organism evidence="1">
    <name type="scientific">marine sediment metagenome</name>
    <dbReference type="NCBI Taxonomy" id="412755"/>
    <lineage>
        <taxon>unclassified sequences</taxon>
        <taxon>metagenomes</taxon>
        <taxon>ecological metagenomes</taxon>
    </lineage>
</organism>
<accession>X1QUH4</accession>
<protein>
    <submittedName>
        <fullName evidence="1">Uncharacterized protein</fullName>
    </submittedName>
</protein>
<sequence length="116" mass="12875">PKPIGVGARVGAVDEFKKLISTKIPSYGFRPINEDQMSRLREGMSRHRPLDEIVGEILSAKPSPLGKLRGPGIAQGPIIHSNFHGYISSKQKELDSKLKRNLDKLLFREGIGGMHY</sequence>